<evidence type="ECO:0000313" key="5">
    <source>
        <dbReference type="EMBL" id="QSB12747.1"/>
    </source>
</evidence>
<dbReference type="InterPro" id="IPR036663">
    <property type="entry name" value="Fumarylacetoacetase_C_sf"/>
</dbReference>
<evidence type="ECO:0000313" key="6">
    <source>
        <dbReference type="Proteomes" id="UP000662857"/>
    </source>
</evidence>
<evidence type="ECO:0000256" key="3">
    <source>
        <dbReference type="SAM" id="MobiDB-lite"/>
    </source>
</evidence>
<dbReference type="GO" id="GO:0016787">
    <property type="term" value="F:hydrolase activity"/>
    <property type="evidence" value="ECO:0007669"/>
    <property type="project" value="UniProtKB-KW"/>
</dbReference>
<comment type="similarity">
    <text evidence="1">Belongs to the FAH family.</text>
</comment>
<dbReference type="FunFam" id="3.90.850.10:FF:000002">
    <property type="entry name" value="2-hydroxyhepta-2,4-diene-1,7-dioate isomerase"/>
    <property type="match status" value="1"/>
</dbReference>
<keyword evidence="6" id="KW-1185">Reference proteome</keyword>
<dbReference type="SUPFAM" id="SSF56529">
    <property type="entry name" value="FAH"/>
    <property type="match status" value="1"/>
</dbReference>
<dbReference type="GO" id="GO:0019752">
    <property type="term" value="P:carboxylic acid metabolic process"/>
    <property type="evidence" value="ECO:0007669"/>
    <property type="project" value="UniProtKB-ARBA"/>
</dbReference>
<dbReference type="InterPro" id="IPR051121">
    <property type="entry name" value="FAH"/>
</dbReference>
<evidence type="ECO:0000259" key="4">
    <source>
        <dbReference type="Pfam" id="PF01557"/>
    </source>
</evidence>
<feature type="compositionally biased region" description="Basic and acidic residues" evidence="3">
    <location>
        <begin position="279"/>
        <end position="296"/>
    </location>
</feature>
<feature type="region of interest" description="Disordered" evidence="3">
    <location>
        <begin position="277"/>
        <end position="296"/>
    </location>
</feature>
<dbReference type="Pfam" id="PF01557">
    <property type="entry name" value="FAA_hydrolase"/>
    <property type="match status" value="1"/>
</dbReference>
<sequence>MRLIRFGPVGDERPGVMAPGPAGDPVGYDVSGVVADFDAGFWSTGGLDLVRGAVASGKLPRFELDRVRLGSPISLPPKILCVGLNYHEHARESGMTLPTEPVLFMKAPNTVVGPDDPVLIPPGSVKTDWEVELGVVIGRPARYLPDPAAAREVIGGFVLSTDLSEREYQLERGGQWDKGKSCETFNPLGPWLVTADEVPDPQALWLELTVDGQRMQYGLTADMVFPVDYLVWYLSQFMVLEPGDLINTGTPAGVGMGQQPPRYLRAGDTFTVAGQELGSQRHECRQAGPELDRGPG</sequence>
<keyword evidence="5" id="KW-0378">Hydrolase</keyword>
<dbReference type="KEGG" id="nhy:JQS43_13700"/>
<dbReference type="Proteomes" id="UP000662857">
    <property type="component" value="Chromosome"/>
</dbReference>
<evidence type="ECO:0000256" key="1">
    <source>
        <dbReference type="ARBA" id="ARBA00010211"/>
    </source>
</evidence>
<protein>
    <submittedName>
        <fullName evidence="5">Fumarylacetoacetate hydrolase family protein</fullName>
    </submittedName>
</protein>
<dbReference type="PANTHER" id="PTHR42796:SF4">
    <property type="entry name" value="FUMARYLACETOACETATE HYDROLASE DOMAIN-CONTAINING PROTEIN 2A"/>
    <property type="match status" value="1"/>
</dbReference>
<dbReference type="Gene3D" id="3.90.850.10">
    <property type="entry name" value="Fumarylacetoacetase-like, C-terminal domain"/>
    <property type="match status" value="1"/>
</dbReference>
<reference evidence="5" key="1">
    <citation type="submission" date="2021-02" db="EMBL/GenBank/DDBJ databases">
        <title>Natrosporangium hydrolyticum gen. nov., sp. nov, a haloalkaliphilic actinobacterium from a soda solonchak soil.</title>
        <authorList>
            <person name="Sorokin D.Y."/>
            <person name="Khijniak T.V."/>
            <person name="Zakharycheva A.P."/>
            <person name="Boueva O.V."/>
            <person name="Ariskina E.V."/>
            <person name="Hahnke R.L."/>
            <person name="Bunk B."/>
            <person name="Sproer C."/>
            <person name="Schumann P."/>
            <person name="Evtushenko L.I."/>
            <person name="Kublanov I.V."/>
        </authorList>
    </citation>
    <scope>NUCLEOTIDE SEQUENCE</scope>
    <source>
        <strain evidence="5">DSM 106523</strain>
    </source>
</reference>
<organism evidence="5 6">
    <name type="scientific">Natronosporangium hydrolyticum</name>
    <dbReference type="NCBI Taxonomy" id="2811111"/>
    <lineage>
        <taxon>Bacteria</taxon>
        <taxon>Bacillati</taxon>
        <taxon>Actinomycetota</taxon>
        <taxon>Actinomycetes</taxon>
        <taxon>Micromonosporales</taxon>
        <taxon>Micromonosporaceae</taxon>
        <taxon>Natronosporangium</taxon>
    </lineage>
</organism>
<dbReference type="GO" id="GO:0046872">
    <property type="term" value="F:metal ion binding"/>
    <property type="evidence" value="ECO:0007669"/>
    <property type="project" value="UniProtKB-KW"/>
</dbReference>
<dbReference type="RefSeq" id="WP_239674789.1">
    <property type="nucleotide sequence ID" value="NZ_CP070499.1"/>
</dbReference>
<dbReference type="AlphaFoldDB" id="A0A895Y4X9"/>
<proteinExistence type="inferred from homology"/>
<name>A0A895Y4X9_9ACTN</name>
<dbReference type="InterPro" id="IPR011234">
    <property type="entry name" value="Fumarylacetoacetase-like_C"/>
</dbReference>
<evidence type="ECO:0000256" key="2">
    <source>
        <dbReference type="ARBA" id="ARBA00022723"/>
    </source>
</evidence>
<gene>
    <name evidence="5" type="ORF">JQS43_13700</name>
</gene>
<dbReference type="EMBL" id="CP070499">
    <property type="protein sequence ID" value="QSB12747.1"/>
    <property type="molecule type" value="Genomic_DNA"/>
</dbReference>
<dbReference type="GO" id="GO:0016853">
    <property type="term" value="F:isomerase activity"/>
    <property type="evidence" value="ECO:0007669"/>
    <property type="project" value="UniProtKB-ARBA"/>
</dbReference>
<dbReference type="PANTHER" id="PTHR42796">
    <property type="entry name" value="FUMARYLACETOACETATE HYDROLASE DOMAIN-CONTAINING PROTEIN 2A-RELATED"/>
    <property type="match status" value="1"/>
</dbReference>
<keyword evidence="2" id="KW-0479">Metal-binding</keyword>
<feature type="domain" description="Fumarylacetoacetase-like C-terminal" evidence="4">
    <location>
        <begin position="78"/>
        <end position="282"/>
    </location>
</feature>
<accession>A0A895Y4X9</accession>